<protein>
    <recommendedName>
        <fullName evidence="4">Short-chain dehydrogenase/reductase SDR</fullName>
    </recommendedName>
</protein>
<dbReference type="SUPFAM" id="SSF51735">
    <property type="entry name" value="NAD(P)-binding Rossmann-fold domains"/>
    <property type="match status" value="1"/>
</dbReference>
<organism evidence="2 3">
    <name type="scientific">Macrophomina phaseolina</name>
    <dbReference type="NCBI Taxonomy" id="35725"/>
    <lineage>
        <taxon>Eukaryota</taxon>
        <taxon>Fungi</taxon>
        <taxon>Dikarya</taxon>
        <taxon>Ascomycota</taxon>
        <taxon>Pezizomycotina</taxon>
        <taxon>Dothideomycetes</taxon>
        <taxon>Dothideomycetes incertae sedis</taxon>
        <taxon>Botryosphaeriales</taxon>
        <taxon>Botryosphaeriaceae</taxon>
        <taxon>Macrophomina</taxon>
    </lineage>
</organism>
<sequence length="247" mass="26119">MASYLITGSSRGLGLSMAAALASKPATEVAKIFATGLDKTDSLQKLVDNSACRVESVQLDITSKKSVQHAVRQVSHSLKGKGLDVLINSAGEGSSCNGSILDSTDLEQVFRINGNLPLLKQGNLKNVQDHLALSSSKLGSIGLSSDLMRWPAPGYKISKAALNMLTVQYATELKAEGFTFISINPGWVQTELGGPTAELTAEQSTTAVLDAINHADASETRSFFAIRVPGYVAPADGNRYDGGHLPW</sequence>
<keyword evidence="3" id="KW-1185">Reference proteome</keyword>
<dbReference type="EMBL" id="JAGTJR010000023">
    <property type="protein sequence ID" value="KAH7043298.1"/>
    <property type="molecule type" value="Genomic_DNA"/>
</dbReference>
<dbReference type="Gene3D" id="3.40.50.720">
    <property type="entry name" value="NAD(P)-binding Rossmann-like Domain"/>
    <property type="match status" value="1"/>
</dbReference>
<dbReference type="InterPro" id="IPR051468">
    <property type="entry name" value="Fungal_SecMetab_SDRs"/>
</dbReference>
<dbReference type="PANTHER" id="PTHR43544:SF36">
    <property type="entry name" value="CHAIN OXIDOREDUCTASE (CSGA), PUTATIVE (AFU_ORTHOLOGUE AFUA_4G00910)-RELATED"/>
    <property type="match status" value="1"/>
</dbReference>
<proteinExistence type="inferred from homology"/>
<evidence type="ECO:0008006" key="4">
    <source>
        <dbReference type="Google" id="ProtNLM"/>
    </source>
</evidence>
<dbReference type="Pfam" id="PF00106">
    <property type="entry name" value="adh_short"/>
    <property type="match status" value="1"/>
</dbReference>
<accession>A0ABQ8G339</accession>
<dbReference type="PRINTS" id="PR00081">
    <property type="entry name" value="GDHRDH"/>
</dbReference>
<comment type="similarity">
    <text evidence="1">Belongs to the short-chain dehydrogenases/reductases (SDR) family.</text>
</comment>
<name>A0ABQ8G339_9PEZI</name>
<dbReference type="Proteomes" id="UP000774617">
    <property type="component" value="Unassembled WGS sequence"/>
</dbReference>
<evidence type="ECO:0000313" key="3">
    <source>
        <dbReference type="Proteomes" id="UP000774617"/>
    </source>
</evidence>
<gene>
    <name evidence="2" type="ORF">B0J12DRAFT_712486</name>
</gene>
<comment type="caution">
    <text evidence="2">The sequence shown here is derived from an EMBL/GenBank/DDBJ whole genome shotgun (WGS) entry which is preliminary data.</text>
</comment>
<dbReference type="InterPro" id="IPR036291">
    <property type="entry name" value="NAD(P)-bd_dom_sf"/>
</dbReference>
<dbReference type="InterPro" id="IPR002347">
    <property type="entry name" value="SDR_fam"/>
</dbReference>
<dbReference type="PANTHER" id="PTHR43544">
    <property type="entry name" value="SHORT-CHAIN DEHYDROGENASE/REDUCTASE"/>
    <property type="match status" value="1"/>
</dbReference>
<evidence type="ECO:0000313" key="2">
    <source>
        <dbReference type="EMBL" id="KAH7043298.1"/>
    </source>
</evidence>
<reference evidence="2 3" key="1">
    <citation type="journal article" date="2021" name="Nat. Commun.">
        <title>Genetic determinants of endophytism in the Arabidopsis root mycobiome.</title>
        <authorList>
            <person name="Mesny F."/>
            <person name="Miyauchi S."/>
            <person name="Thiergart T."/>
            <person name="Pickel B."/>
            <person name="Atanasova L."/>
            <person name="Karlsson M."/>
            <person name="Huettel B."/>
            <person name="Barry K.W."/>
            <person name="Haridas S."/>
            <person name="Chen C."/>
            <person name="Bauer D."/>
            <person name="Andreopoulos W."/>
            <person name="Pangilinan J."/>
            <person name="LaButti K."/>
            <person name="Riley R."/>
            <person name="Lipzen A."/>
            <person name="Clum A."/>
            <person name="Drula E."/>
            <person name="Henrissat B."/>
            <person name="Kohler A."/>
            <person name="Grigoriev I.V."/>
            <person name="Martin F.M."/>
            <person name="Hacquard S."/>
        </authorList>
    </citation>
    <scope>NUCLEOTIDE SEQUENCE [LARGE SCALE GENOMIC DNA]</scope>
    <source>
        <strain evidence="2 3">MPI-SDFR-AT-0080</strain>
    </source>
</reference>
<evidence type="ECO:0000256" key="1">
    <source>
        <dbReference type="ARBA" id="ARBA00006484"/>
    </source>
</evidence>